<feature type="region of interest" description="Disordered" evidence="1">
    <location>
        <begin position="1"/>
        <end position="44"/>
    </location>
</feature>
<proteinExistence type="predicted"/>
<dbReference type="EMBL" id="KK107274">
    <property type="protein sequence ID" value="EZA53706.1"/>
    <property type="molecule type" value="Genomic_DNA"/>
</dbReference>
<dbReference type="Proteomes" id="UP000053097">
    <property type="component" value="Unassembled WGS sequence"/>
</dbReference>
<feature type="compositionally biased region" description="Basic and acidic residues" evidence="1">
    <location>
        <begin position="137"/>
        <end position="152"/>
    </location>
</feature>
<reference evidence="2 3" key="1">
    <citation type="journal article" date="2014" name="Curr. Biol.">
        <title>The genome of the clonal raider ant Cerapachys biroi.</title>
        <authorList>
            <person name="Oxley P.R."/>
            <person name="Ji L."/>
            <person name="Fetter-Pruneda I."/>
            <person name="McKenzie S.K."/>
            <person name="Li C."/>
            <person name="Hu H."/>
            <person name="Zhang G."/>
            <person name="Kronauer D.J."/>
        </authorList>
    </citation>
    <scope>NUCLEOTIDE SEQUENCE [LARGE SCALE GENOMIC DNA]</scope>
</reference>
<dbReference type="AlphaFoldDB" id="A0A026WDG6"/>
<evidence type="ECO:0000313" key="3">
    <source>
        <dbReference type="Proteomes" id="UP000053097"/>
    </source>
</evidence>
<dbReference type="STRING" id="2015173.A0A026WDG6"/>
<keyword evidence="3" id="KW-1185">Reference proteome</keyword>
<gene>
    <name evidence="2" type="ORF">X777_06813</name>
</gene>
<sequence length="230" mass="25686">MPPNEDHCPRGIKMEERAPLKPSGQYGSSDRLGPEIDLGKNPPVASSPLHFSCTTAFLSSSSWSRGQRWSLLAAVGRHCPPRRIPVFAFVLAKKDQVPWRGCEKLEEEEEEEQEKEVEVEVDEEEEEEEEGEEENEAREKSDGREERKDEGTTTRNCSNGGDGGAGSSLVLLQVCLFIQHTELLLSSHPPPPHSKLHEGYPRKSISEAKCTRADACIPTGMPRWELNLLN</sequence>
<feature type="compositionally biased region" description="Acidic residues" evidence="1">
    <location>
        <begin position="105"/>
        <end position="136"/>
    </location>
</feature>
<name>A0A026WDG6_OOCBI</name>
<feature type="compositionally biased region" description="Basic and acidic residues" evidence="1">
    <location>
        <begin position="1"/>
        <end position="19"/>
    </location>
</feature>
<evidence type="ECO:0000313" key="2">
    <source>
        <dbReference type="EMBL" id="EZA53706.1"/>
    </source>
</evidence>
<organism evidence="2 3">
    <name type="scientific">Ooceraea biroi</name>
    <name type="common">Clonal raider ant</name>
    <name type="synonym">Cerapachys biroi</name>
    <dbReference type="NCBI Taxonomy" id="2015173"/>
    <lineage>
        <taxon>Eukaryota</taxon>
        <taxon>Metazoa</taxon>
        <taxon>Ecdysozoa</taxon>
        <taxon>Arthropoda</taxon>
        <taxon>Hexapoda</taxon>
        <taxon>Insecta</taxon>
        <taxon>Pterygota</taxon>
        <taxon>Neoptera</taxon>
        <taxon>Endopterygota</taxon>
        <taxon>Hymenoptera</taxon>
        <taxon>Apocrita</taxon>
        <taxon>Aculeata</taxon>
        <taxon>Formicoidea</taxon>
        <taxon>Formicidae</taxon>
        <taxon>Dorylinae</taxon>
        <taxon>Ooceraea</taxon>
    </lineage>
</organism>
<accession>A0A026WDG6</accession>
<protein>
    <submittedName>
        <fullName evidence="2">Uncharacterized protein</fullName>
    </submittedName>
</protein>
<evidence type="ECO:0000256" key="1">
    <source>
        <dbReference type="SAM" id="MobiDB-lite"/>
    </source>
</evidence>
<feature type="region of interest" description="Disordered" evidence="1">
    <location>
        <begin position="103"/>
        <end position="162"/>
    </location>
</feature>